<dbReference type="CDD" id="cd04302">
    <property type="entry name" value="HAD_5NT"/>
    <property type="match status" value="1"/>
</dbReference>
<evidence type="ECO:0000313" key="2">
    <source>
        <dbReference type="Proteomes" id="UP000448943"/>
    </source>
</evidence>
<dbReference type="RefSeq" id="WP_160646510.1">
    <property type="nucleotide sequence ID" value="NZ_SIJB01000027.1"/>
</dbReference>
<dbReference type="PANTHER" id="PTHR43434:SF20">
    <property type="entry name" value="5'-NUCLEOTIDASE"/>
    <property type="match status" value="1"/>
</dbReference>
<dbReference type="InterPro" id="IPR023198">
    <property type="entry name" value="PGP-like_dom2"/>
</dbReference>
<proteinExistence type="predicted"/>
<dbReference type="AlphaFoldDB" id="A0A6N9Q506"/>
<dbReference type="SFLD" id="SFLDG01135">
    <property type="entry name" value="C1.5.6:_HAD__Beta-PGM__Phospha"/>
    <property type="match status" value="1"/>
</dbReference>
<keyword evidence="1" id="KW-0378">Hydrolase</keyword>
<name>A0A6N9Q506_9BACL</name>
<dbReference type="SFLD" id="SFLDS00003">
    <property type="entry name" value="Haloacid_Dehalogenase"/>
    <property type="match status" value="1"/>
</dbReference>
<dbReference type="SUPFAM" id="SSF56784">
    <property type="entry name" value="HAD-like"/>
    <property type="match status" value="1"/>
</dbReference>
<dbReference type="Pfam" id="PF13419">
    <property type="entry name" value="HAD_2"/>
    <property type="match status" value="1"/>
</dbReference>
<dbReference type="Gene3D" id="3.40.50.1000">
    <property type="entry name" value="HAD superfamily/HAD-like"/>
    <property type="match status" value="1"/>
</dbReference>
<reference evidence="1 2" key="1">
    <citation type="submission" date="2019-01" db="EMBL/GenBank/DDBJ databases">
        <title>Chengkuizengella sp. nov., isolated from deep-sea sediment of East Pacific Ocean.</title>
        <authorList>
            <person name="Yang J."/>
            <person name="Lai Q."/>
            <person name="Shao Z."/>
        </authorList>
    </citation>
    <scope>NUCLEOTIDE SEQUENCE [LARGE SCALE GENOMIC DNA]</scope>
    <source>
        <strain evidence="1 2">YPA3-1-1</strain>
    </source>
</reference>
<dbReference type="InterPro" id="IPR023214">
    <property type="entry name" value="HAD_sf"/>
</dbReference>
<dbReference type="PANTHER" id="PTHR43434">
    <property type="entry name" value="PHOSPHOGLYCOLATE PHOSPHATASE"/>
    <property type="match status" value="1"/>
</dbReference>
<dbReference type="InterPro" id="IPR006439">
    <property type="entry name" value="HAD-SF_hydro_IA"/>
</dbReference>
<organism evidence="1 2">
    <name type="scientific">Chengkuizengella marina</name>
    <dbReference type="NCBI Taxonomy" id="2507566"/>
    <lineage>
        <taxon>Bacteria</taxon>
        <taxon>Bacillati</taxon>
        <taxon>Bacillota</taxon>
        <taxon>Bacilli</taxon>
        <taxon>Bacillales</taxon>
        <taxon>Paenibacillaceae</taxon>
        <taxon>Chengkuizengella</taxon>
    </lineage>
</organism>
<comment type="caution">
    <text evidence="1">The sequence shown here is derived from an EMBL/GenBank/DDBJ whole genome shotgun (WGS) entry which is preliminary data.</text>
</comment>
<dbReference type="Gene3D" id="1.10.150.240">
    <property type="entry name" value="Putative phosphatase, domain 2"/>
    <property type="match status" value="1"/>
</dbReference>
<dbReference type="SFLD" id="SFLDG01129">
    <property type="entry name" value="C1.5:_HAD__Beta-PGM__Phosphata"/>
    <property type="match status" value="1"/>
</dbReference>
<dbReference type="InterPro" id="IPR041492">
    <property type="entry name" value="HAD_2"/>
</dbReference>
<keyword evidence="2" id="KW-1185">Reference proteome</keyword>
<evidence type="ECO:0000313" key="1">
    <source>
        <dbReference type="EMBL" id="NBI29704.1"/>
    </source>
</evidence>
<dbReference type="GO" id="GO:0005829">
    <property type="term" value="C:cytosol"/>
    <property type="evidence" value="ECO:0007669"/>
    <property type="project" value="TreeGrafter"/>
</dbReference>
<dbReference type="Proteomes" id="UP000448943">
    <property type="component" value="Unassembled WGS sequence"/>
</dbReference>
<dbReference type="GO" id="GO:0004713">
    <property type="term" value="F:protein tyrosine kinase activity"/>
    <property type="evidence" value="ECO:0007669"/>
    <property type="project" value="TreeGrafter"/>
</dbReference>
<sequence>MKFNTILFDLDGTLTDPKIGITKSIQYALAKFDIDVKDLNKLESFIGPPLHQSFMEFYSFNETKAKEAVVYYREYFAEKGLYENELYDGIVQLLLELTKQNKQLYVATSKPTFFADKVLQHFDIKKYFQFTSGSNLDGTRSDKAEVIQYLIENKGLDLNDIVMIGDRKYDLIGAQNNGVASIAVGYGYGSKQELLEKNPTYYVETVKELQDVLIG</sequence>
<dbReference type="InterPro" id="IPR036412">
    <property type="entry name" value="HAD-like_sf"/>
</dbReference>
<dbReference type="NCBIfam" id="TIGR01549">
    <property type="entry name" value="HAD-SF-IA-v1"/>
    <property type="match status" value="1"/>
</dbReference>
<dbReference type="GO" id="GO:0016787">
    <property type="term" value="F:hydrolase activity"/>
    <property type="evidence" value="ECO:0007669"/>
    <property type="project" value="UniProtKB-KW"/>
</dbReference>
<protein>
    <submittedName>
        <fullName evidence="1">HAD family hydrolase</fullName>
    </submittedName>
</protein>
<dbReference type="InterPro" id="IPR050155">
    <property type="entry name" value="HAD-like_hydrolase_sf"/>
</dbReference>
<accession>A0A6N9Q506</accession>
<gene>
    <name evidence="1" type="ORF">ERL59_12115</name>
</gene>
<dbReference type="OrthoDB" id="9807630at2"/>
<dbReference type="FunFam" id="3.40.50.1000:FF:000022">
    <property type="entry name" value="Phosphoglycolate phosphatase"/>
    <property type="match status" value="1"/>
</dbReference>
<dbReference type="EMBL" id="SIJB01000027">
    <property type="protein sequence ID" value="NBI29704.1"/>
    <property type="molecule type" value="Genomic_DNA"/>
</dbReference>